<sequence length="336" mass="35168">MESREGMNSGVTVIGADDPSSYHLAPRTENSTAITGVPSQAIVTIAATSGNAGSTEKKKRGRPRKYAPDAPGAGGSRPLSPMPISSAAPPVTGNYLADNNASGGRPYSSEKKQKPKVENFGEFVASSTGGNFLPHLIHVNTGEDVSMKIISFCQQGPRAVCIISAVGLISNVTLRQPNSSGGTLTYEGRFEILSLSGSFTPTDFGGSRYGRTGGMSISLASPDGRVVGGTLAGLLIAASPVQVVVGSFLPSNHNELKPKKQKYEQKAIMGSAPAAAQTSNVVEHRNFNPQGLNNTMNESQSNIPTSTFQTGNWGNMSTMEDPRKSNTDINIPLQGQ</sequence>
<keyword evidence="2" id="KW-1185">Reference proteome</keyword>
<comment type="caution">
    <text evidence="1">The sequence shown here is derived from an EMBL/GenBank/DDBJ whole genome shotgun (WGS) entry which is preliminary data.</text>
</comment>
<protein>
    <submittedName>
        <fullName evidence="1">Uncharacterized protein</fullName>
    </submittedName>
</protein>
<accession>A0ACB9ZIZ1</accession>
<name>A0ACB9ZIZ1_CATRO</name>
<proteinExistence type="predicted"/>
<reference evidence="2" key="1">
    <citation type="journal article" date="2023" name="Nat. Plants">
        <title>Single-cell RNA sequencing provides a high-resolution roadmap for understanding the multicellular compartmentation of specialized metabolism.</title>
        <authorList>
            <person name="Sun S."/>
            <person name="Shen X."/>
            <person name="Li Y."/>
            <person name="Li Y."/>
            <person name="Wang S."/>
            <person name="Li R."/>
            <person name="Zhang H."/>
            <person name="Shen G."/>
            <person name="Guo B."/>
            <person name="Wei J."/>
            <person name="Xu J."/>
            <person name="St-Pierre B."/>
            <person name="Chen S."/>
            <person name="Sun C."/>
        </authorList>
    </citation>
    <scope>NUCLEOTIDE SEQUENCE [LARGE SCALE GENOMIC DNA]</scope>
</reference>
<evidence type="ECO:0000313" key="1">
    <source>
        <dbReference type="EMBL" id="KAI5647353.1"/>
    </source>
</evidence>
<evidence type="ECO:0000313" key="2">
    <source>
        <dbReference type="Proteomes" id="UP001060085"/>
    </source>
</evidence>
<dbReference type="EMBL" id="CM044708">
    <property type="protein sequence ID" value="KAI5647353.1"/>
    <property type="molecule type" value="Genomic_DNA"/>
</dbReference>
<gene>
    <name evidence="1" type="ORF">M9H77_33358</name>
</gene>
<dbReference type="Proteomes" id="UP001060085">
    <property type="component" value="Linkage Group LG08"/>
</dbReference>
<organism evidence="1 2">
    <name type="scientific">Catharanthus roseus</name>
    <name type="common">Madagascar periwinkle</name>
    <name type="synonym">Vinca rosea</name>
    <dbReference type="NCBI Taxonomy" id="4058"/>
    <lineage>
        <taxon>Eukaryota</taxon>
        <taxon>Viridiplantae</taxon>
        <taxon>Streptophyta</taxon>
        <taxon>Embryophyta</taxon>
        <taxon>Tracheophyta</taxon>
        <taxon>Spermatophyta</taxon>
        <taxon>Magnoliopsida</taxon>
        <taxon>eudicotyledons</taxon>
        <taxon>Gunneridae</taxon>
        <taxon>Pentapetalae</taxon>
        <taxon>asterids</taxon>
        <taxon>lamiids</taxon>
        <taxon>Gentianales</taxon>
        <taxon>Apocynaceae</taxon>
        <taxon>Rauvolfioideae</taxon>
        <taxon>Vinceae</taxon>
        <taxon>Catharanthinae</taxon>
        <taxon>Catharanthus</taxon>
    </lineage>
</organism>